<comment type="caution">
    <text evidence="2">The sequence shown here is derived from an EMBL/GenBank/DDBJ whole genome shotgun (WGS) entry which is preliminary data.</text>
</comment>
<dbReference type="InterPro" id="IPR041657">
    <property type="entry name" value="HTH_17"/>
</dbReference>
<organism evidence="2 3">
    <name type="scientific">Flavobacterium azizsancarii</name>
    <dbReference type="NCBI Taxonomy" id="2961580"/>
    <lineage>
        <taxon>Bacteria</taxon>
        <taxon>Pseudomonadati</taxon>
        <taxon>Bacteroidota</taxon>
        <taxon>Flavobacteriia</taxon>
        <taxon>Flavobacteriales</taxon>
        <taxon>Flavobacteriaceae</taxon>
        <taxon>Flavobacterium</taxon>
    </lineage>
</organism>
<dbReference type="InterPro" id="IPR009061">
    <property type="entry name" value="DNA-bd_dom_put_sf"/>
</dbReference>
<reference evidence="2 3" key="1">
    <citation type="journal article" date="2023" name="Chemosphere">
        <title>Whole genome analysis of Flavobacterium aziz-sancarii sp. nov., isolated from Ardley Island (Antarctica), revealed a rich resistome and bioremediation potential.</title>
        <authorList>
            <person name="Otur C."/>
            <person name="Okay S."/>
            <person name="Kurt-Kizildogan A."/>
        </authorList>
    </citation>
    <scope>NUCLEOTIDE SEQUENCE [LARGE SCALE GENOMIC DNA]</scope>
    <source>
        <strain evidence="2 3">AC</strain>
    </source>
</reference>
<evidence type="ECO:0000259" key="1">
    <source>
        <dbReference type="Pfam" id="PF12728"/>
    </source>
</evidence>
<evidence type="ECO:0000313" key="2">
    <source>
        <dbReference type="EMBL" id="MDA6071065.1"/>
    </source>
</evidence>
<evidence type="ECO:0000313" key="3">
    <source>
        <dbReference type="Proteomes" id="UP001212170"/>
    </source>
</evidence>
<dbReference type="InterPro" id="IPR010093">
    <property type="entry name" value="SinI_DNA-bd"/>
</dbReference>
<protein>
    <submittedName>
        <fullName evidence="2">Helix-turn-helix domain-containing protein</fullName>
    </submittedName>
</protein>
<dbReference type="NCBIfam" id="TIGR01764">
    <property type="entry name" value="excise"/>
    <property type="match status" value="1"/>
</dbReference>
<dbReference type="EMBL" id="JAMZNK010000028">
    <property type="protein sequence ID" value="MDA6071065.1"/>
    <property type="molecule type" value="Genomic_DNA"/>
</dbReference>
<dbReference type="RefSeq" id="WP_271336880.1">
    <property type="nucleotide sequence ID" value="NZ_JAMZNK010000028.1"/>
</dbReference>
<accession>A0ABT4WG48</accession>
<dbReference type="SUPFAM" id="SSF46955">
    <property type="entry name" value="Putative DNA-binding domain"/>
    <property type="match status" value="1"/>
</dbReference>
<proteinExistence type="predicted"/>
<feature type="domain" description="Helix-turn-helix" evidence="1">
    <location>
        <begin position="35"/>
        <end position="80"/>
    </location>
</feature>
<sequence>MENPFELILEKLNGIEKAIAKLNTVEPIVAANHPMNIKDLSTYIKMSRSSIYKMTSLNDIPHYKSGRKLYFKKHEIDEWIFSNRIKTNDDIKKEALKYINKKESEGKLLE</sequence>
<keyword evidence="3" id="KW-1185">Reference proteome</keyword>
<name>A0ABT4WG48_9FLAO</name>
<gene>
    <name evidence="2" type="ORF">NJT12_15730</name>
</gene>
<dbReference type="Pfam" id="PF12728">
    <property type="entry name" value="HTH_17"/>
    <property type="match status" value="1"/>
</dbReference>
<dbReference type="Proteomes" id="UP001212170">
    <property type="component" value="Unassembled WGS sequence"/>
</dbReference>